<evidence type="ECO:0000256" key="2">
    <source>
        <dbReference type="SAM" id="SignalP"/>
    </source>
</evidence>
<dbReference type="Proteomes" id="UP000198697">
    <property type="component" value="Unassembled WGS sequence"/>
</dbReference>
<dbReference type="RefSeq" id="WP_143069678.1">
    <property type="nucleotide sequence ID" value="NZ_FOHS01000001.1"/>
</dbReference>
<gene>
    <name evidence="3" type="ORF">SAMN04487998_0691</name>
</gene>
<proteinExistence type="predicted"/>
<dbReference type="EMBL" id="FOHS01000001">
    <property type="protein sequence ID" value="SES92599.1"/>
    <property type="molecule type" value="Genomic_DNA"/>
</dbReference>
<dbReference type="STRING" id="82805.SAMN04487998_0691"/>
<name>A0A1I0AFY3_9BACT</name>
<dbReference type="PROSITE" id="PS51257">
    <property type="entry name" value="PROKAR_LIPOPROTEIN"/>
    <property type="match status" value="1"/>
</dbReference>
<protein>
    <recommendedName>
        <fullName evidence="5">SdiA-regulated</fullName>
    </recommendedName>
</protein>
<evidence type="ECO:0000313" key="4">
    <source>
        <dbReference type="Proteomes" id="UP000198697"/>
    </source>
</evidence>
<dbReference type="OrthoDB" id="9798438at2"/>
<sequence length="302" mass="33168">MRAFLVVPALAAVLLSSCSEAQTNQPGNSALTAPTDQTVPNQKKGKKGKKDKASDIANLTKVGKMREVPESSGLALTGENGTFYTHGDDGNPPILYKINTQGEVLSRIEIPAKSHDWESISRDQVGNVYIGDVGNNNNNRKNLVLLRLNPLNPQIVQEIHLKYPDQSEFPPGKKDRNFDCEATLWHDGQVYLFTKDRGRSATSKVYTVPDQPGNYTAKLLTKLAIPGQVTDAALSPDGRRLVLLGREEMFVFEGENLAAMLKAQPRQISLKGAGQTEGAVFTTDQTLYISTEQGSLYEYQFE</sequence>
<dbReference type="SUPFAM" id="SSF50998">
    <property type="entry name" value="Quinoprotein alcohol dehydrogenase-like"/>
    <property type="match status" value="1"/>
</dbReference>
<accession>A0A1I0AFY3</accession>
<evidence type="ECO:0000256" key="1">
    <source>
        <dbReference type="SAM" id="MobiDB-lite"/>
    </source>
</evidence>
<reference evidence="4" key="1">
    <citation type="submission" date="2016-10" db="EMBL/GenBank/DDBJ databases">
        <authorList>
            <person name="Varghese N."/>
            <person name="Submissions S."/>
        </authorList>
    </citation>
    <scope>NUCLEOTIDE SEQUENCE [LARGE SCALE GENOMIC DNA]</scope>
    <source>
        <strain evidence="4">DSM 15310</strain>
    </source>
</reference>
<keyword evidence="2" id="KW-0732">Signal</keyword>
<evidence type="ECO:0000313" key="3">
    <source>
        <dbReference type="EMBL" id="SES92599.1"/>
    </source>
</evidence>
<evidence type="ECO:0008006" key="5">
    <source>
        <dbReference type="Google" id="ProtNLM"/>
    </source>
</evidence>
<feature type="chain" id="PRO_5011755420" description="SdiA-regulated" evidence="2">
    <location>
        <begin position="22"/>
        <end position="302"/>
    </location>
</feature>
<feature type="compositionally biased region" description="Polar residues" evidence="1">
    <location>
        <begin position="21"/>
        <end position="41"/>
    </location>
</feature>
<organism evidence="3 4">
    <name type="scientific">Hymenobacter actinosclerus</name>
    <dbReference type="NCBI Taxonomy" id="82805"/>
    <lineage>
        <taxon>Bacteria</taxon>
        <taxon>Pseudomonadati</taxon>
        <taxon>Bacteroidota</taxon>
        <taxon>Cytophagia</taxon>
        <taxon>Cytophagales</taxon>
        <taxon>Hymenobacteraceae</taxon>
        <taxon>Hymenobacter</taxon>
    </lineage>
</organism>
<feature type="region of interest" description="Disordered" evidence="1">
    <location>
        <begin position="21"/>
        <end position="55"/>
    </location>
</feature>
<feature type="signal peptide" evidence="2">
    <location>
        <begin position="1"/>
        <end position="21"/>
    </location>
</feature>
<dbReference type="AlphaFoldDB" id="A0A1I0AFY3"/>
<keyword evidence="4" id="KW-1185">Reference proteome</keyword>
<dbReference type="InterPro" id="IPR011047">
    <property type="entry name" value="Quinoprotein_ADH-like_sf"/>
</dbReference>